<evidence type="ECO:0000256" key="5">
    <source>
        <dbReference type="SAM" id="MobiDB-lite"/>
    </source>
</evidence>
<keyword evidence="8" id="KW-1185">Reference proteome</keyword>
<organism evidence="7 8">
    <name type="scientific">Pomacea canaliculata</name>
    <name type="common">Golden apple snail</name>
    <dbReference type="NCBI Taxonomy" id="400727"/>
    <lineage>
        <taxon>Eukaryota</taxon>
        <taxon>Metazoa</taxon>
        <taxon>Spiralia</taxon>
        <taxon>Lophotrochozoa</taxon>
        <taxon>Mollusca</taxon>
        <taxon>Gastropoda</taxon>
        <taxon>Caenogastropoda</taxon>
        <taxon>Architaenioglossa</taxon>
        <taxon>Ampullarioidea</taxon>
        <taxon>Ampullariidae</taxon>
        <taxon>Pomacea</taxon>
    </lineage>
</organism>
<dbReference type="EMBL" id="PZQS01000007">
    <property type="protein sequence ID" value="PVD27054.1"/>
    <property type="molecule type" value="Genomic_DNA"/>
</dbReference>
<dbReference type="InterPro" id="IPR007237">
    <property type="entry name" value="CD20-like"/>
</dbReference>
<keyword evidence="4 6" id="KW-0472">Membrane</keyword>
<keyword evidence="2 6" id="KW-0812">Transmembrane</keyword>
<keyword evidence="3 6" id="KW-1133">Transmembrane helix</keyword>
<dbReference type="OrthoDB" id="6115041at2759"/>
<protein>
    <submittedName>
        <fullName evidence="7">Uncharacterized protein</fullName>
    </submittedName>
</protein>
<proteinExistence type="predicted"/>
<comment type="subcellular location">
    <subcellularLocation>
        <location evidence="1">Membrane</location>
        <topology evidence="1">Multi-pass membrane protein</topology>
    </subcellularLocation>
</comment>
<accession>A0A2T7P0W4</accession>
<evidence type="ECO:0000256" key="6">
    <source>
        <dbReference type="SAM" id="Phobius"/>
    </source>
</evidence>
<sequence length="226" mass="25417">MDVEQGRSVPQMEIQGANTRNDLFPFTALHVLGSLHIVIGVTSVVLGAVDLVFLLVNYQKEAADYGAHAHNGVTFDTLASLTVASAPVWCGAWYVVTGSMGSCVSRERSHSLRLWVHVLFTEPEHRTPPTVGRHPFERDLNLLRMRPFPSPSRTLTVREMGVQTEPPSHVEPSFTEQVPRLHGQRHPRQTLLPHPYLPQDYPDSPPGSPMSYQQLKNWALPYDDYY</sequence>
<evidence type="ECO:0000256" key="3">
    <source>
        <dbReference type="ARBA" id="ARBA00022989"/>
    </source>
</evidence>
<dbReference type="GO" id="GO:0016020">
    <property type="term" value="C:membrane"/>
    <property type="evidence" value="ECO:0007669"/>
    <property type="project" value="UniProtKB-SubCell"/>
</dbReference>
<comment type="caution">
    <text evidence="7">The sequence shown here is derived from an EMBL/GenBank/DDBJ whole genome shotgun (WGS) entry which is preliminary data.</text>
</comment>
<dbReference type="AlphaFoldDB" id="A0A2T7P0W4"/>
<reference evidence="7 8" key="1">
    <citation type="submission" date="2018-04" db="EMBL/GenBank/DDBJ databases">
        <title>The genome of golden apple snail Pomacea canaliculata provides insight into stress tolerance and invasive adaptation.</title>
        <authorList>
            <person name="Liu C."/>
            <person name="Liu B."/>
            <person name="Ren Y."/>
            <person name="Zhang Y."/>
            <person name="Wang H."/>
            <person name="Li S."/>
            <person name="Jiang F."/>
            <person name="Yin L."/>
            <person name="Zhang G."/>
            <person name="Qian W."/>
            <person name="Fan W."/>
        </authorList>
    </citation>
    <scope>NUCLEOTIDE SEQUENCE [LARGE SCALE GENOMIC DNA]</scope>
    <source>
        <strain evidence="7">SZHN2017</strain>
        <tissue evidence="7">Muscle</tissue>
    </source>
</reference>
<feature type="transmembrane region" description="Helical" evidence="6">
    <location>
        <begin position="35"/>
        <end position="56"/>
    </location>
</feature>
<evidence type="ECO:0000313" key="8">
    <source>
        <dbReference type="Proteomes" id="UP000245119"/>
    </source>
</evidence>
<evidence type="ECO:0000256" key="2">
    <source>
        <dbReference type="ARBA" id="ARBA00022692"/>
    </source>
</evidence>
<dbReference type="Proteomes" id="UP000245119">
    <property type="component" value="Linkage Group LG7"/>
</dbReference>
<dbReference type="Pfam" id="PF04103">
    <property type="entry name" value="CD20"/>
    <property type="match status" value="1"/>
</dbReference>
<evidence type="ECO:0000313" key="7">
    <source>
        <dbReference type="EMBL" id="PVD27054.1"/>
    </source>
</evidence>
<evidence type="ECO:0000256" key="4">
    <source>
        <dbReference type="ARBA" id="ARBA00023136"/>
    </source>
</evidence>
<gene>
    <name evidence="7" type="ORF">C0Q70_12204</name>
</gene>
<name>A0A2T7P0W4_POMCA</name>
<evidence type="ECO:0000256" key="1">
    <source>
        <dbReference type="ARBA" id="ARBA00004141"/>
    </source>
</evidence>
<feature type="region of interest" description="Disordered" evidence="5">
    <location>
        <begin position="163"/>
        <end position="212"/>
    </location>
</feature>